<dbReference type="RefSeq" id="WP_190915935.1">
    <property type="nucleotide sequence ID" value="NZ_JACXIZ010000012.1"/>
</dbReference>
<reference evidence="3" key="1">
    <citation type="submission" date="2020-09" db="EMBL/GenBank/DDBJ databases">
        <title>A novel bacterium of genus Paenibacillus, isolated from South China Sea.</title>
        <authorList>
            <person name="Huang H."/>
            <person name="Mo K."/>
            <person name="Hu Y."/>
        </authorList>
    </citation>
    <scope>NUCLEOTIDE SEQUENCE</scope>
    <source>
        <strain evidence="3">IB182496</strain>
    </source>
</reference>
<feature type="region of interest" description="Disordered" evidence="2">
    <location>
        <begin position="197"/>
        <end position="229"/>
    </location>
</feature>
<dbReference type="Pfam" id="PF04012">
    <property type="entry name" value="PspA_IM30"/>
    <property type="match status" value="1"/>
</dbReference>
<organism evidence="3 4">
    <name type="scientific">Paenibacillus sabuli</name>
    <dbReference type="NCBI Taxonomy" id="2772509"/>
    <lineage>
        <taxon>Bacteria</taxon>
        <taxon>Bacillati</taxon>
        <taxon>Bacillota</taxon>
        <taxon>Bacilli</taxon>
        <taxon>Bacillales</taxon>
        <taxon>Paenibacillaceae</taxon>
        <taxon>Paenibacillus</taxon>
    </lineage>
</organism>
<accession>A0A927GRP0</accession>
<dbReference type="PANTHER" id="PTHR31088">
    <property type="entry name" value="MEMBRANE-ASSOCIATED PROTEIN VIPP1, CHLOROPLASTIC"/>
    <property type="match status" value="1"/>
</dbReference>
<proteinExistence type="inferred from homology"/>
<feature type="compositionally biased region" description="Low complexity" evidence="2">
    <location>
        <begin position="154"/>
        <end position="166"/>
    </location>
</feature>
<keyword evidence="4" id="KW-1185">Reference proteome</keyword>
<sequence>MSMLTRFKAVMLSNWNALVDRADDPEKMARSYLKGLQADLGRVKAETATLQMQEQRARRALAECDEESAKLQRYAETCVREGKEAEALKFLTRKQETEQRCGDLQAALDRAAASAQRMRQMEDKLAGDVRQLEERRDALAGKQDAARAQQRIHASGGASGSASGAMAAWEEQVNRNYDEAMALAELRAPAGDDLDDVFAEWERERAGRASAEPAGPEDELAALRRRLRD</sequence>
<evidence type="ECO:0000313" key="4">
    <source>
        <dbReference type="Proteomes" id="UP000621560"/>
    </source>
</evidence>
<dbReference type="Proteomes" id="UP000621560">
    <property type="component" value="Unassembled WGS sequence"/>
</dbReference>
<evidence type="ECO:0000256" key="1">
    <source>
        <dbReference type="ARBA" id="ARBA00043985"/>
    </source>
</evidence>
<dbReference type="AlphaFoldDB" id="A0A927GRP0"/>
<comment type="similarity">
    <text evidence="1">Belongs to the PspA/Vipp/IM30 family.</text>
</comment>
<feature type="region of interest" description="Disordered" evidence="2">
    <location>
        <begin position="137"/>
        <end position="166"/>
    </location>
</feature>
<dbReference type="EMBL" id="JACXIZ010000012">
    <property type="protein sequence ID" value="MBD2844877.1"/>
    <property type="molecule type" value="Genomic_DNA"/>
</dbReference>
<protein>
    <submittedName>
        <fullName evidence="3">PspA/IM30 family protein</fullName>
    </submittedName>
</protein>
<evidence type="ECO:0000256" key="2">
    <source>
        <dbReference type="SAM" id="MobiDB-lite"/>
    </source>
</evidence>
<evidence type="ECO:0000313" key="3">
    <source>
        <dbReference type="EMBL" id="MBD2844877.1"/>
    </source>
</evidence>
<dbReference type="InterPro" id="IPR007157">
    <property type="entry name" value="PspA_VIPP1"/>
</dbReference>
<name>A0A927GRP0_9BACL</name>
<dbReference type="PANTHER" id="PTHR31088:SF6">
    <property type="entry name" value="PHAGE SHOCK PROTEIN A"/>
    <property type="match status" value="1"/>
</dbReference>
<comment type="caution">
    <text evidence="3">The sequence shown here is derived from an EMBL/GenBank/DDBJ whole genome shotgun (WGS) entry which is preliminary data.</text>
</comment>
<gene>
    <name evidence="3" type="ORF">IDH44_06705</name>
</gene>